<feature type="transmembrane region" description="Helical" evidence="6">
    <location>
        <begin position="34"/>
        <end position="55"/>
    </location>
</feature>
<evidence type="ECO:0000259" key="7">
    <source>
        <dbReference type="Pfam" id="PF00892"/>
    </source>
</evidence>
<feature type="transmembrane region" description="Helical" evidence="6">
    <location>
        <begin position="268"/>
        <end position="286"/>
    </location>
</feature>
<dbReference type="RefSeq" id="WP_184809564.1">
    <property type="nucleotide sequence ID" value="NZ_JACHJQ010000002.1"/>
</dbReference>
<sequence>MPSRVAFAAILVAVVLWGLAPVATRYLVLNADPLGVLGIRFALCSLAYLPVLPWLRLGTAEWHRRSWWLLAACGIVGVVGYNVPMTLGIRDVHAGFAGILLSTEPLWIALLSVVVLKHRLTAPLAWGLAVAFAGVVTLSVGNGLAVSASMFGGAALVLLGAFMWGAYSVAVGPLVRRYGALRVSAVTMWIGTVPLLVICAPGMLSTSLDATGWLVLFLYGLGPNLVGMLLWNFGLSRVPGPRAGLLLNLYPVVSVAGGVTLLDEPLTLTTLLGGLIVLVGLLLSQLRSGSGAASEEPAKPARPPATR</sequence>
<feature type="transmembrane region" description="Helical" evidence="6">
    <location>
        <begin position="243"/>
        <end position="262"/>
    </location>
</feature>
<accession>A0A7W7Q1T4</accession>
<evidence type="ECO:0000256" key="1">
    <source>
        <dbReference type="ARBA" id="ARBA00004141"/>
    </source>
</evidence>
<feature type="transmembrane region" description="Helical" evidence="6">
    <location>
        <begin position="151"/>
        <end position="171"/>
    </location>
</feature>
<dbReference type="EMBL" id="JACHJQ010000002">
    <property type="protein sequence ID" value="MBB4905303.1"/>
    <property type="molecule type" value="Genomic_DNA"/>
</dbReference>
<name>A0A7W7Q1T4_9PSEU</name>
<keyword evidence="4 6" id="KW-1133">Transmembrane helix</keyword>
<dbReference type="InterPro" id="IPR000620">
    <property type="entry name" value="EamA_dom"/>
</dbReference>
<evidence type="ECO:0000256" key="4">
    <source>
        <dbReference type="ARBA" id="ARBA00022989"/>
    </source>
</evidence>
<keyword evidence="5 6" id="KW-0472">Membrane</keyword>
<reference evidence="8 9" key="1">
    <citation type="submission" date="2020-08" db="EMBL/GenBank/DDBJ databases">
        <title>Genomic Encyclopedia of Type Strains, Phase III (KMG-III): the genomes of soil and plant-associated and newly described type strains.</title>
        <authorList>
            <person name="Whitman W."/>
        </authorList>
    </citation>
    <scope>NUCLEOTIDE SEQUENCE [LARGE SCALE GENOMIC DNA]</scope>
    <source>
        <strain evidence="8 9">CECT 8960</strain>
    </source>
</reference>
<feature type="transmembrane region" description="Helical" evidence="6">
    <location>
        <begin position="123"/>
        <end position="145"/>
    </location>
</feature>
<evidence type="ECO:0000313" key="9">
    <source>
        <dbReference type="Proteomes" id="UP000520767"/>
    </source>
</evidence>
<dbReference type="Proteomes" id="UP000520767">
    <property type="component" value="Unassembled WGS sequence"/>
</dbReference>
<comment type="caution">
    <text evidence="8">The sequence shown here is derived from an EMBL/GenBank/DDBJ whole genome shotgun (WGS) entry which is preliminary data.</text>
</comment>
<protein>
    <submittedName>
        <fullName evidence="8">Drug/metabolite transporter (DMT)-like permease</fullName>
    </submittedName>
</protein>
<feature type="transmembrane region" description="Helical" evidence="6">
    <location>
        <begin position="67"/>
        <end position="89"/>
    </location>
</feature>
<dbReference type="PANTHER" id="PTHR32322">
    <property type="entry name" value="INNER MEMBRANE TRANSPORTER"/>
    <property type="match status" value="1"/>
</dbReference>
<evidence type="ECO:0000256" key="5">
    <source>
        <dbReference type="ARBA" id="ARBA00023136"/>
    </source>
</evidence>
<dbReference type="Pfam" id="PF00892">
    <property type="entry name" value="EamA"/>
    <property type="match status" value="2"/>
</dbReference>
<dbReference type="SUPFAM" id="SSF103481">
    <property type="entry name" value="Multidrug resistance efflux transporter EmrE"/>
    <property type="match status" value="2"/>
</dbReference>
<dbReference type="PANTHER" id="PTHR32322:SF2">
    <property type="entry name" value="EAMA DOMAIN-CONTAINING PROTEIN"/>
    <property type="match status" value="1"/>
</dbReference>
<evidence type="ECO:0000313" key="8">
    <source>
        <dbReference type="EMBL" id="MBB4905303.1"/>
    </source>
</evidence>
<keyword evidence="9" id="KW-1185">Reference proteome</keyword>
<feature type="domain" description="EamA" evidence="7">
    <location>
        <begin position="8"/>
        <end position="139"/>
    </location>
</feature>
<dbReference type="GO" id="GO:0016020">
    <property type="term" value="C:membrane"/>
    <property type="evidence" value="ECO:0007669"/>
    <property type="project" value="UniProtKB-SubCell"/>
</dbReference>
<dbReference type="AlphaFoldDB" id="A0A7W7Q1T4"/>
<feature type="transmembrane region" description="Helical" evidence="6">
    <location>
        <begin position="210"/>
        <end position="231"/>
    </location>
</feature>
<proteinExistence type="inferred from homology"/>
<feature type="transmembrane region" description="Helical" evidence="6">
    <location>
        <begin position="183"/>
        <end position="204"/>
    </location>
</feature>
<feature type="domain" description="EamA" evidence="7">
    <location>
        <begin position="153"/>
        <end position="283"/>
    </location>
</feature>
<comment type="similarity">
    <text evidence="2">Belongs to the EamA transporter family.</text>
</comment>
<gene>
    <name evidence="8" type="ORF">FHR82_001520</name>
</gene>
<organism evidence="8 9">
    <name type="scientific">Actinophytocola algeriensis</name>
    <dbReference type="NCBI Taxonomy" id="1768010"/>
    <lineage>
        <taxon>Bacteria</taxon>
        <taxon>Bacillati</taxon>
        <taxon>Actinomycetota</taxon>
        <taxon>Actinomycetes</taxon>
        <taxon>Pseudonocardiales</taxon>
        <taxon>Pseudonocardiaceae</taxon>
    </lineage>
</organism>
<evidence type="ECO:0000256" key="2">
    <source>
        <dbReference type="ARBA" id="ARBA00007362"/>
    </source>
</evidence>
<comment type="subcellular location">
    <subcellularLocation>
        <location evidence="1">Membrane</location>
        <topology evidence="1">Multi-pass membrane protein</topology>
    </subcellularLocation>
</comment>
<keyword evidence="3 6" id="KW-0812">Transmembrane</keyword>
<evidence type="ECO:0000256" key="3">
    <source>
        <dbReference type="ARBA" id="ARBA00022692"/>
    </source>
</evidence>
<dbReference type="InterPro" id="IPR037185">
    <property type="entry name" value="EmrE-like"/>
</dbReference>
<feature type="transmembrane region" description="Helical" evidence="6">
    <location>
        <begin position="95"/>
        <end position="116"/>
    </location>
</feature>
<evidence type="ECO:0000256" key="6">
    <source>
        <dbReference type="SAM" id="Phobius"/>
    </source>
</evidence>
<dbReference type="InterPro" id="IPR050638">
    <property type="entry name" value="AA-Vitamin_Transporters"/>
</dbReference>